<dbReference type="EnsemblProtists" id="EKX40043">
    <property type="protein sequence ID" value="EKX40043"/>
    <property type="gene ID" value="GUITHDRAFT_113780"/>
</dbReference>
<dbReference type="AlphaFoldDB" id="L1IUX8"/>
<organism evidence="3">
    <name type="scientific">Guillardia theta (strain CCMP2712)</name>
    <name type="common">Cryptophyte</name>
    <dbReference type="NCBI Taxonomy" id="905079"/>
    <lineage>
        <taxon>Eukaryota</taxon>
        <taxon>Cryptophyceae</taxon>
        <taxon>Pyrenomonadales</taxon>
        <taxon>Geminigeraceae</taxon>
        <taxon>Guillardia</taxon>
    </lineage>
</organism>
<reference evidence="3 5" key="1">
    <citation type="journal article" date="2012" name="Nature">
        <title>Algal genomes reveal evolutionary mosaicism and the fate of nucleomorphs.</title>
        <authorList>
            <consortium name="DOE Joint Genome Institute"/>
            <person name="Curtis B.A."/>
            <person name="Tanifuji G."/>
            <person name="Burki F."/>
            <person name="Gruber A."/>
            <person name="Irimia M."/>
            <person name="Maruyama S."/>
            <person name="Arias M.C."/>
            <person name="Ball S.G."/>
            <person name="Gile G.H."/>
            <person name="Hirakawa Y."/>
            <person name="Hopkins J.F."/>
            <person name="Kuo A."/>
            <person name="Rensing S.A."/>
            <person name="Schmutz J."/>
            <person name="Symeonidi A."/>
            <person name="Elias M."/>
            <person name="Eveleigh R.J."/>
            <person name="Herman E.K."/>
            <person name="Klute M.J."/>
            <person name="Nakayama T."/>
            <person name="Obornik M."/>
            <person name="Reyes-Prieto A."/>
            <person name="Armbrust E.V."/>
            <person name="Aves S.J."/>
            <person name="Beiko R.G."/>
            <person name="Coutinho P."/>
            <person name="Dacks J.B."/>
            <person name="Durnford D.G."/>
            <person name="Fast N.M."/>
            <person name="Green B.R."/>
            <person name="Grisdale C.J."/>
            <person name="Hempel F."/>
            <person name="Henrissat B."/>
            <person name="Hoppner M.P."/>
            <person name="Ishida K."/>
            <person name="Kim E."/>
            <person name="Koreny L."/>
            <person name="Kroth P.G."/>
            <person name="Liu Y."/>
            <person name="Malik S.B."/>
            <person name="Maier U.G."/>
            <person name="McRose D."/>
            <person name="Mock T."/>
            <person name="Neilson J.A."/>
            <person name="Onodera N.T."/>
            <person name="Poole A.M."/>
            <person name="Pritham E.J."/>
            <person name="Richards T.A."/>
            <person name="Rocap G."/>
            <person name="Roy S.W."/>
            <person name="Sarai C."/>
            <person name="Schaack S."/>
            <person name="Shirato S."/>
            <person name="Slamovits C.H."/>
            <person name="Spencer D.F."/>
            <person name="Suzuki S."/>
            <person name="Worden A.Z."/>
            <person name="Zauner S."/>
            <person name="Barry K."/>
            <person name="Bell C."/>
            <person name="Bharti A.K."/>
            <person name="Crow J.A."/>
            <person name="Grimwood J."/>
            <person name="Kramer R."/>
            <person name="Lindquist E."/>
            <person name="Lucas S."/>
            <person name="Salamov A."/>
            <person name="McFadden G.I."/>
            <person name="Lane C.E."/>
            <person name="Keeling P.J."/>
            <person name="Gray M.W."/>
            <person name="Grigoriev I.V."/>
            <person name="Archibald J.M."/>
        </authorList>
    </citation>
    <scope>NUCLEOTIDE SEQUENCE</scope>
    <source>
        <strain evidence="3 5">CCMP2712</strain>
    </source>
</reference>
<evidence type="ECO:0000313" key="4">
    <source>
        <dbReference type="EnsemblProtists" id="EKX40043"/>
    </source>
</evidence>
<dbReference type="RefSeq" id="XP_005827023.1">
    <property type="nucleotide sequence ID" value="XM_005826966.1"/>
</dbReference>
<keyword evidence="2" id="KW-0812">Transmembrane</keyword>
<keyword evidence="2" id="KW-0472">Membrane</keyword>
<dbReference type="PaxDb" id="55529-EKX40043"/>
<dbReference type="SUPFAM" id="SSF48403">
    <property type="entry name" value="Ankyrin repeat"/>
    <property type="match status" value="1"/>
</dbReference>
<feature type="transmembrane region" description="Helical" evidence="2">
    <location>
        <begin position="12"/>
        <end position="31"/>
    </location>
</feature>
<evidence type="ECO:0000313" key="5">
    <source>
        <dbReference type="Proteomes" id="UP000011087"/>
    </source>
</evidence>
<proteinExistence type="predicted"/>
<keyword evidence="5" id="KW-1185">Reference proteome</keyword>
<accession>L1IUX8</accession>
<name>L1IUX8_GUITC</name>
<reference evidence="4" key="3">
    <citation type="submission" date="2015-06" db="UniProtKB">
        <authorList>
            <consortium name="EnsemblProtists"/>
        </authorList>
    </citation>
    <scope>IDENTIFICATION</scope>
</reference>
<sequence length="428" mass="48416">MLVVDGLPQSCALVEMPIFFPLLFLMTVVFLPTSRSLESQRTQGCMSFIPVKHLLPGHDRSSKSAVNSRRVGCRSLQSNDGQDEVDSAAQWQGGDERRRAMQEKLAKWKEEAELARLRDPDSAVTRAAKMFENGENEFLSNTSPRGMAVNRMVKLKDTERRYEISSDLRKKRLEELSTAGSKLQDKKSETQEQFEQFAQTYDSPTDIDELEREAMDRRPTTKITSKLEVWRKAAEDARSKDVRRLLFDLLTGTFYGVAYVIGWILRKPINLSPRAGTPKVVDPGELLEMRMNMRGSADYYQTMADEESVFLQNKLKSNWGKKSQKGSSLQLKNKVIALISEDDGQALEELLRDSVDSPQDYQTMLGFSDSPSFLPLAIAIKQNRPYALEVLLKAGSNMKAVDEAGRSMLELAREVGNAEMEKLVSEYM</sequence>
<keyword evidence="2" id="KW-1133">Transmembrane helix</keyword>
<protein>
    <submittedName>
        <fullName evidence="3 4">Uncharacterized protein</fullName>
    </submittedName>
</protein>
<feature type="region of interest" description="Disordered" evidence="1">
    <location>
        <begin position="58"/>
        <end position="96"/>
    </location>
</feature>
<reference evidence="5" key="2">
    <citation type="submission" date="2012-11" db="EMBL/GenBank/DDBJ databases">
        <authorList>
            <person name="Kuo A."/>
            <person name="Curtis B.A."/>
            <person name="Tanifuji G."/>
            <person name="Burki F."/>
            <person name="Gruber A."/>
            <person name="Irimia M."/>
            <person name="Maruyama S."/>
            <person name="Arias M.C."/>
            <person name="Ball S.G."/>
            <person name="Gile G.H."/>
            <person name="Hirakawa Y."/>
            <person name="Hopkins J.F."/>
            <person name="Rensing S.A."/>
            <person name="Schmutz J."/>
            <person name="Symeonidi A."/>
            <person name="Elias M."/>
            <person name="Eveleigh R.J."/>
            <person name="Herman E.K."/>
            <person name="Klute M.J."/>
            <person name="Nakayama T."/>
            <person name="Obornik M."/>
            <person name="Reyes-Prieto A."/>
            <person name="Armbrust E.V."/>
            <person name="Aves S.J."/>
            <person name="Beiko R.G."/>
            <person name="Coutinho P."/>
            <person name="Dacks J.B."/>
            <person name="Durnford D.G."/>
            <person name="Fast N.M."/>
            <person name="Green B.R."/>
            <person name="Grisdale C."/>
            <person name="Hempe F."/>
            <person name="Henrissat B."/>
            <person name="Hoppner M.P."/>
            <person name="Ishida K.-I."/>
            <person name="Kim E."/>
            <person name="Koreny L."/>
            <person name="Kroth P.G."/>
            <person name="Liu Y."/>
            <person name="Malik S.-B."/>
            <person name="Maier U.G."/>
            <person name="McRose D."/>
            <person name="Mock T."/>
            <person name="Neilson J.A."/>
            <person name="Onodera N.T."/>
            <person name="Poole A.M."/>
            <person name="Pritham E.J."/>
            <person name="Richards T.A."/>
            <person name="Rocap G."/>
            <person name="Roy S.W."/>
            <person name="Sarai C."/>
            <person name="Schaack S."/>
            <person name="Shirato S."/>
            <person name="Slamovits C.H."/>
            <person name="Spencer D.F."/>
            <person name="Suzuki S."/>
            <person name="Worden A.Z."/>
            <person name="Zauner S."/>
            <person name="Barry K."/>
            <person name="Bell C."/>
            <person name="Bharti A.K."/>
            <person name="Crow J.A."/>
            <person name="Grimwood J."/>
            <person name="Kramer R."/>
            <person name="Lindquist E."/>
            <person name="Lucas S."/>
            <person name="Salamov A."/>
            <person name="McFadden G.I."/>
            <person name="Lane C.E."/>
            <person name="Keeling P.J."/>
            <person name="Gray M.W."/>
            <person name="Grigoriev I.V."/>
            <person name="Archibald J.M."/>
        </authorList>
    </citation>
    <scope>NUCLEOTIDE SEQUENCE</scope>
    <source>
        <strain evidence="5">CCMP2712</strain>
    </source>
</reference>
<dbReference type="GeneID" id="17296788"/>
<evidence type="ECO:0000256" key="1">
    <source>
        <dbReference type="SAM" id="MobiDB-lite"/>
    </source>
</evidence>
<evidence type="ECO:0000256" key="2">
    <source>
        <dbReference type="SAM" id="Phobius"/>
    </source>
</evidence>
<feature type="transmembrane region" description="Helical" evidence="2">
    <location>
        <begin position="245"/>
        <end position="265"/>
    </location>
</feature>
<dbReference type="InterPro" id="IPR036770">
    <property type="entry name" value="Ankyrin_rpt-contain_sf"/>
</dbReference>
<evidence type="ECO:0000313" key="3">
    <source>
        <dbReference type="EMBL" id="EKX40043.1"/>
    </source>
</evidence>
<dbReference type="KEGG" id="gtt:GUITHDRAFT_113780"/>
<dbReference type="HOGENOM" id="CLU_641670_0_0_1"/>
<dbReference type="EMBL" id="JH993034">
    <property type="protein sequence ID" value="EKX40043.1"/>
    <property type="molecule type" value="Genomic_DNA"/>
</dbReference>
<gene>
    <name evidence="3" type="ORF">GUITHDRAFT_113780</name>
</gene>
<dbReference type="Gene3D" id="1.25.40.20">
    <property type="entry name" value="Ankyrin repeat-containing domain"/>
    <property type="match status" value="1"/>
</dbReference>
<dbReference type="Proteomes" id="UP000011087">
    <property type="component" value="Unassembled WGS sequence"/>
</dbReference>